<dbReference type="EMBL" id="JH711580">
    <property type="protein sequence ID" value="EIW79713.1"/>
    <property type="molecule type" value="Genomic_DNA"/>
</dbReference>
<dbReference type="KEGG" id="cput:CONPUDRAFT_74074"/>
<evidence type="ECO:0000313" key="2">
    <source>
        <dbReference type="EMBL" id="EIW79713.1"/>
    </source>
</evidence>
<organism evidence="2 3">
    <name type="scientific">Coniophora puteana (strain RWD-64-598)</name>
    <name type="common">Brown rot fungus</name>
    <dbReference type="NCBI Taxonomy" id="741705"/>
    <lineage>
        <taxon>Eukaryota</taxon>
        <taxon>Fungi</taxon>
        <taxon>Dikarya</taxon>
        <taxon>Basidiomycota</taxon>
        <taxon>Agaricomycotina</taxon>
        <taxon>Agaricomycetes</taxon>
        <taxon>Agaricomycetidae</taxon>
        <taxon>Boletales</taxon>
        <taxon>Coniophorineae</taxon>
        <taxon>Coniophoraceae</taxon>
        <taxon>Coniophora</taxon>
    </lineage>
</organism>
<evidence type="ECO:0000256" key="1">
    <source>
        <dbReference type="SAM" id="SignalP"/>
    </source>
</evidence>
<dbReference type="RefSeq" id="XP_007769822.1">
    <property type="nucleotide sequence ID" value="XM_007771632.1"/>
</dbReference>
<sequence length="358" mass="40512">MHRLSFHRALLFIFSFATIAAAAPVDALSVKASCKTITPINIVIFFVTNYISHAMTVPSTAGMMKSLLLLYRYAKCHDTDLEKTLARGAILFVKRSQSWEPQADKEEEVCIRVNKGLSYLSKEEFFQFDQESEIIQDAHIEIRDRKYDYQERRMWHPALLALYRGDADTQPDTKHLDIHGSLPVRDLPPGYELAFADLRDQRHLDLSGDTTITCNKTSWIKVVISIAQIMFASFTLYQAAENQVDVFGYAAYGLSVIPYLMQSVVNLFTGYFTGEYPCAFVIKTSILAEAIGRMGPEKAKKFSGEVGTPKEPKDTELAEYSFMVKMKAVREEGVKRVVITDPMDARNSISVLNVDKWV</sequence>
<dbReference type="OrthoDB" id="3253026at2759"/>
<dbReference type="AlphaFoldDB" id="A0A5M3MKV1"/>
<keyword evidence="3" id="KW-1185">Reference proteome</keyword>
<dbReference type="GeneID" id="19209191"/>
<evidence type="ECO:0000313" key="3">
    <source>
        <dbReference type="Proteomes" id="UP000053558"/>
    </source>
</evidence>
<feature type="chain" id="PRO_5024380587" evidence="1">
    <location>
        <begin position="23"/>
        <end position="358"/>
    </location>
</feature>
<reference evidence="3" key="1">
    <citation type="journal article" date="2012" name="Science">
        <title>The Paleozoic origin of enzymatic lignin decomposition reconstructed from 31 fungal genomes.</title>
        <authorList>
            <person name="Floudas D."/>
            <person name="Binder M."/>
            <person name="Riley R."/>
            <person name="Barry K."/>
            <person name="Blanchette R.A."/>
            <person name="Henrissat B."/>
            <person name="Martinez A.T."/>
            <person name="Otillar R."/>
            <person name="Spatafora J.W."/>
            <person name="Yadav J.S."/>
            <person name="Aerts A."/>
            <person name="Benoit I."/>
            <person name="Boyd A."/>
            <person name="Carlson A."/>
            <person name="Copeland A."/>
            <person name="Coutinho P.M."/>
            <person name="de Vries R.P."/>
            <person name="Ferreira P."/>
            <person name="Findley K."/>
            <person name="Foster B."/>
            <person name="Gaskell J."/>
            <person name="Glotzer D."/>
            <person name="Gorecki P."/>
            <person name="Heitman J."/>
            <person name="Hesse C."/>
            <person name="Hori C."/>
            <person name="Igarashi K."/>
            <person name="Jurgens J.A."/>
            <person name="Kallen N."/>
            <person name="Kersten P."/>
            <person name="Kohler A."/>
            <person name="Kuees U."/>
            <person name="Kumar T.K.A."/>
            <person name="Kuo A."/>
            <person name="LaButti K."/>
            <person name="Larrondo L.F."/>
            <person name="Lindquist E."/>
            <person name="Ling A."/>
            <person name="Lombard V."/>
            <person name="Lucas S."/>
            <person name="Lundell T."/>
            <person name="Martin R."/>
            <person name="McLaughlin D.J."/>
            <person name="Morgenstern I."/>
            <person name="Morin E."/>
            <person name="Murat C."/>
            <person name="Nagy L.G."/>
            <person name="Nolan M."/>
            <person name="Ohm R.A."/>
            <person name="Patyshakuliyeva A."/>
            <person name="Rokas A."/>
            <person name="Ruiz-Duenas F.J."/>
            <person name="Sabat G."/>
            <person name="Salamov A."/>
            <person name="Samejima M."/>
            <person name="Schmutz J."/>
            <person name="Slot J.C."/>
            <person name="St John F."/>
            <person name="Stenlid J."/>
            <person name="Sun H."/>
            <person name="Sun S."/>
            <person name="Syed K."/>
            <person name="Tsang A."/>
            <person name="Wiebenga A."/>
            <person name="Young D."/>
            <person name="Pisabarro A."/>
            <person name="Eastwood D.C."/>
            <person name="Martin F."/>
            <person name="Cullen D."/>
            <person name="Grigoriev I.V."/>
            <person name="Hibbett D.S."/>
        </authorList>
    </citation>
    <scope>NUCLEOTIDE SEQUENCE [LARGE SCALE GENOMIC DNA]</scope>
    <source>
        <strain evidence="3">RWD-64-598 SS2</strain>
    </source>
</reference>
<feature type="signal peptide" evidence="1">
    <location>
        <begin position="1"/>
        <end position="22"/>
    </location>
</feature>
<keyword evidence="1" id="KW-0732">Signal</keyword>
<gene>
    <name evidence="2" type="ORF">CONPUDRAFT_74074</name>
</gene>
<name>A0A5M3MKV1_CONPW</name>
<dbReference type="Proteomes" id="UP000053558">
    <property type="component" value="Unassembled WGS sequence"/>
</dbReference>
<proteinExistence type="predicted"/>
<protein>
    <submittedName>
        <fullName evidence="2">Uncharacterized protein</fullName>
    </submittedName>
</protein>
<accession>A0A5M3MKV1</accession>
<comment type="caution">
    <text evidence="2">The sequence shown here is derived from an EMBL/GenBank/DDBJ whole genome shotgun (WGS) entry which is preliminary data.</text>
</comment>